<proteinExistence type="inferred from homology"/>
<keyword evidence="3" id="KW-0653">Protein transport</keyword>
<dbReference type="InterPro" id="IPR004140">
    <property type="entry name" value="Exo70"/>
</dbReference>
<evidence type="ECO:0000256" key="3">
    <source>
        <dbReference type="RuleBase" id="RU365026"/>
    </source>
</evidence>
<comment type="function">
    <text evidence="3">Component of the exocyst complex.</text>
</comment>
<organism evidence="6 7">
    <name type="scientific">Camelina sativa</name>
    <name type="common">False flax</name>
    <name type="synonym">Myagrum sativum</name>
    <dbReference type="NCBI Taxonomy" id="90675"/>
    <lineage>
        <taxon>Eukaryota</taxon>
        <taxon>Viridiplantae</taxon>
        <taxon>Streptophyta</taxon>
        <taxon>Embryophyta</taxon>
        <taxon>Tracheophyta</taxon>
        <taxon>Spermatophyta</taxon>
        <taxon>Magnoliopsida</taxon>
        <taxon>eudicotyledons</taxon>
        <taxon>Gunneridae</taxon>
        <taxon>Pentapetalae</taxon>
        <taxon>rosids</taxon>
        <taxon>malvids</taxon>
        <taxon>Brassicales</taxon>
        <taxon>Brassicaceae</taxon>
        <taxon>Camelineae</taxon>
        <taxon>Camelina</taxon>
    </lineage>
</organism>
<dbReference type="InterPro" id="IPR046364">
    <property type="entry name" value="Exo70_C"/>
</dbReference>
<name>A0ABM0TGF7_CAMSA</name>
<dbReference type="Pfam" id="PF03081">
    <property type="entry name" value="Exo70_C"/>
    <property type="match status" value="1"/>
</dbReference>
<evidence type="ECO:0000256" key="2">
    <source>
        <dbReference type="ARBA" id="ARBA00022448"/>
    </source>
</evidence>
<reference evidence="6" key="1">
    <citation type="journal article" date="2014" name="Nat. Commun.">
        <title>The emerging biofuel crop Camelina sativa retains a highly undifferentiated hexaploid genome structure.</title>
        <authorList>
            <person name="Kagale S."/>
            <person name="Koh C."/>
            <person name="Nixon J."/>
            <person name="Bollina V."/>
            <person name="Clarke W.E."/>
            <person name="Tuteja R."/>
            <person name="Spillane C."/>
            <person name="Robinson S.J."/>
            <person name="Links M.G."/>
            <person name="Clarke C."/>
            <person name="Higgins E.E."/>
            <person name="Huebert T."/>
            <person name="Sharpe A.G."/>
            <person name="Parkin I.A."/>
        </authorList>
    </citation>
    <scope>NUCLEOTIDE SEQUENCE [LARGE SCALE GENOMIC DNA]</scope>
    <source>
        <strain evidence="6">cv. DH55</strain>
    </source>
</reference>
<dbReference type="RefSeq" id="XP_010426049.1">
    <property type="nucleotide sequence ID" value="XM_010427747.2"/>
</dbReference>
<dbReference type="PANTHER" id="PTHR12542:SF17">
    <property type="entry name" value="EXOCYST SUBUNIT EXO70 FAMILY PROTEIN"/>
    <property type="match status" value="1"/>
</dbReference>
<dbReference type="GeneID" id="104711076"/>
<keyword evidence="2 3" id="KW-0813">Transport</keyword>
<keyword evidence="3" id="KW-0268">Exocytosis</keyword>
<evidence type="ECO:0000256" key="4">
    <source>
        <dbReference type="SAM" id="MobiDB-lite"/>
    </source>
</evidence>
<dbReference type="SUPFAM" id="SSF74788">
    <property type="entry name" value="Cullin repeat-like"/>
    <property type="match status" value="1"/>
</dbReference>
<protein>
    <recommendedName>
        <fullName evidence="3">Exocyst subunit Exo70 family protein</fullName>
    </recommendedName>
</protein>
<accession>A0ABM0TGF7</accession>
<dbReference type="Proteomes" id="UP000694864">
    <property type="component" value="Chromosome 9"/>
</dbReference>
<dbReference type="PANTHER" id="PTHR12542">
    <property type="entry name" value="EXOCYST COMPLEX PROTEIN EXO70"/>
    <property type="match status" value="1"/>
</dbReference>
<dbReference type="Pfam" id="PF20669">
    <property type="entry name" value="Exo70_N"/>
    <property type="match status" value="1"/>
</dbReference>
<keyword evidence="6" id="KW-1185">Reference proteome</keyword>
<evidence type="ECO:0000313" key="6">
    <source>
        <dbReference type="Proteomes" id="UP000694864"/>
    </source>
</evidence>
<evidence type="ECO:0000256" key="1">
    <source>
        <dbReference type="ARBA" id="ARBA00006756"/>
    </source>
</evidence>
<feature type="region of interest" description="Disordered" evidence="4">
    <location>
        <begin position="1"/>
        <end position="20"/>
    </location>
</feature>
<evidence type="ECO:0000259" key="5">
    <source>
        <dbReference type="Pfam" id="PF03081"/>
    </source>
</evidence>
<dbReference type="Gene3D" id="1.20.1280.170">
    <property type="entry name" value="Exocyst complex component Exo70"/>
    <property type="match status" value="1"/>
</dbReference>
<sequence length="606" mass="68483">MGKHLFRSSSPPPPAKPKPHHTLVDSVMEEYEFEVQSLITKWTSPESIDQFLFSSSSHQEAEQFVRAVKNLYNSMNCLVSVTPESINLSRGQNVMKTAMKLLESEFCRVLKENREYLDPECVSIRSWNSSRFSVSTPSTISDSNGTNEGYFADEHRFSGGDPNAMDDLKIIAECMISTGHVKECVRVYKSVRKSIVDATLHSLGVERLTLRQIQKLNWKVLETKIKPWLRGVTLAVRSLFYGEKILAEHVFSNSSISESSFTEITQEGAFTLFGFPENVGKFKKLTSEKMFRILDMYETLTNLSSDIESIFTFDSNSVIKSQVAGSLAKLSEAVRSMMSDFETAIEKESSKKPVNGGGIHPLTRYVMNYLTFLADYSDSIAVIFEDWKISVSSPLPKTLFPCGRGYEAKPEDLYSSPVSVRMAWVILLTLCKLDGKAQPFKDIALSYLFLVNNLNYIVVKVRASKLKLLLGVEWVASHEAKVKQFIVKFEKLAWGKVLTSLPEDPTAEMSSEEASGHLVSFNIESELAYRRQISWVVPDSKLRDKIKIGLSRKIIPVYAELYNRVGLFKDKEMFSELIVRYTPDDLGNYLSDLYFVTKDSVSVSSK</sequence>
<gene>
    <name evidence="7" type="primary">LOC104711076</name>
</gene>
<dbReference type="InterPro" id="IPR016159">
    <property type="entry name" value="Cullin_repeat-like_dom_sf"/>
</dbReference>
<feature type="domain" description="Exocyst complex subunit Exo70 C-terminal" evidence="5">
    <location>
        <begin position="228"/>
        <end position="592"/>
    </location>
</feature>
<comment type="similarity">
    <text evidence="1 3">Belongs to the EXO70 family.</text>
</comment>
<reference evidence="7" key="2">
    <citation type="submission" date="2025-08" db="UniProtKB">
        <authorList>
            <consortium name="RefSeq"/>
        </authorList>
    </citation>
    <scope>IDENTIFICATION</scope>
    <source>
        <tissue evidence="7">Leaf</tissue>
    </source>
</reference>
<evidence type="ECO:0000313" key="7">
    <source>
        <dbReference type="RefSeq" id="XP_010426049.1"/>
    </source>
</evidence>